<evidence type="ECO:0000256" key="4">
    <source>
        <dbReference type="ARBA" id="ARBA00022759"/>
    </source>
</evidence>
<evidence type="ECO:0000313" key="12">
    <source>
        <dbReference type="Proteomes" id="UP001333110"/>
    </source>
</evidence>
<feature type="domain" description="RNase H type-1" evidence="9">
    <location>
        <begin position="1"/>
        <end position="127"/>
    </location>
</feature>
<dbReference type="InterPro" id="IPR002156">
    <property type="entry name" value="RNaseH_domain"/>
</dbReference>
<keyword evidence="2" id="KW-0548">Nucleotidyltransferase</keyword>
<evidence type="ECO:0000313" key="11">
    <source>
        <dbReference type="EMBL" id="KAK4811185.1"/>
    </source>
</evidence>
<dbReference type="Gene3D" id="3.30.420.10">
    <property type="entry name" value="Ribonuclease H-like superfamily/Ribonuclease H"/>
    <property type="match status" value="2"/>
</dbReference>
<evidence type="ECO:0000259" key="9">
    <source>
        <dbReference type="PROSITE" id="PS50879"/>
    </source>
</evidence>
<dbReference type="InterPro" id="IPR012337">
    <property type="entry name" value="RNaseH-like_sf"/>
</dbReference>
<dbReference type="GO" id="GO:0004523">
    <property type="term" value="F:RNA-DNA hybrid ribonuclease activity"/>
    <property type="evidence" value="ECO:0007669"/>
    <property type="project" value="InterPro"/>
</dbReference>
<dbReference type="GO" id="GO:0015074">
    <property type="term" value="P:DNA integration"/>
    <property type="evidence" value="ECO:0007669"/>
    <property type="project" value="InterPro"/>
</dbReference>
<comment type="caution">
    <text evidence="11">The sequence shown here is derived from an EMBL/GenBank/DDBJ whole genome shotgun (WGS) entry which is preliminary data.</text>
</comment>
<keyword evidence="6" id="KW-0695">RNA-directed DNA polymerase</keyword>
<dbReference type="SUPFAM" id="SSF53098">
    <property type="entry name" value="Ribonuclease H-like"/>
    <property type="match status" value="2"/>
</dbReference>
<dbReference type="Pfam" id="PF00075">
    <property type="entry name" value="RNase_H"/>
    <property type="match status" value="1"/>
</dbReference>
<dbReference type="GO" id="GO:0003964">
    <property type="term" value="F:RNA-directed DNA polymerase activity"/>
    <property type="evidence" value="ECO:0007669"/>
    <property type="project" value="UniProtKB-KW"/>
</dbReference>
<dbReference type="Gene3D" id="1.10.340.70">
    <property type="match status" value="1"/>
</dbReference>
<dbReference type="Pfam" id="PF17921">
    <property type="entry name" value="Integrase_H2C2"/>
    <property type="match status" value="1"/>
</dbReference>
<dbReference type="PROSITE" id="PS50879">
    <property type="entry name" value="RNASE_H_1"/>
    <property type="match status" value="1"/>
</dbReference>
<dbReference type="AlphaFoldDB" id="A0AAN7MPW0"/>
<accession>A0AAN7MPW0</accession>
<keyword evidence="1" id="KW-0808">Transferase</keyword>
<dbReference type="PROSITE" id="PS50994">
    <property type="entry name" value="INTEGRASE"/>
    <property type="match status" value="1"/>
</dbReference>
<dbReference type="PANTHER" id="PTHR41694">
    <property type="entry name" value="ENDOGENOUS RETROVIRUS GROUP K MEMBER POL PROTEIN"/>
    <property type="match status" value="1"/>
</dbReference>
<keyword evidence="12" id="KW-1185">Reference proteome</keyword>
<dbReference type="Gene3D" id="3.40.50.12690">
    <property type="match status" value="1"/>
</dbReference>
<keyword evidence="4" id="KW-0255">Endonuclease</keyword>
<dbReference type="Pfam" id="PF00665">
    <property type="entry name" value="rve"/>
    <property type="match status" value="1"/>
</dbReference>
<evidence type="ECO:0000256" key="7">
    <source>
        <dbReference type="SAM" id="Coils"/>
    </source>
</evidence>
<keyword evidence="5" id="KW-0378">Hydrolase</keyword>
<name>A0AAN7MPW0_MYCAM</name>
<dbReference type="InterPro" id="IPR036397">
    <property type="entry name" value="RNaseH_sf"/>
</dbReference>
<keyword evidence="7" id="KW-0175">Coiled coil</keyword>
<dbReference type="Pfam" id="PF18697">
    <property type="entry name" value="MLVIN_C"/>
    <property type="match status" value="1"/>
</dbReference>
<gene>
    <name evidence="11" type="ORF">QYF61_019816</name>
</gene>
<protein>
    <submittedName>
        <fullName evidence="11">Uncharacterized protein</fullName>
    </submittedName>
</protein>
<dbReference type="PANTHER" id="PTHR41694:SF5">
    <property type="entry name" value="RIBONUCLEASE H"/>
    <property type="match status" value="1"/>
</dbReference>
<reference evidence="11 12" key="1">
    <citation type="journal article" date="2023" name="J. Hered.">
        <title>Chromosome-level genome of the wood stork (Mycteria americana) provides insight into avian chromosome evolution.</title>
        <authorList>
            <person name="Flamio R. Jr."/>
            <person name="Ramstad K.M."/>
        </authorList>
    </citation>
    <scope>NUCLEOTIDE SEQUENCE [LARGE SCALE GENOMIC DNA]</scope>
    <source>
        <strain evidence="11">JAX WOST 10</strain>
    </source>
</reference>
<feature type="domain" description="Integrase catalytic" evidence="10">
    <location>
        <begin position="246"/>
        <end position="405"/>
    </location>
</feature>
<evidence type="ECO:0000256" key="6">
    <source>
        <dbReference type="ARBA" id="ARBA00022918"/>
    </source>
</evidence>
<evidence type="ECO:0000256" key="5">
    <source>
        <dbReference type="ARBA" id="ARBA00022801"/>
    </source>
</evidence>
<dbReference type="Proteomes" id="UP001333110">
    <property type="component" value="Unassembled WGS sequence"/>
</dbReference>
<dbReference type="InterPro" id="IPR040643">
    <property type="entry name" value="MLVIN_C"/>
</dbReference>
<feature type="region of interest" description="Disordered" evidence="8">
    <location>
        <begin position="934"/>
        <end position="963"/>
    </location>
</feature>
<dbReference type="InterPro" id="IPR001584">
    <property type="entry name" value="Integrase_cat-core"/>
</dbReference>
<feature type="coiled-coil region" evidence="7">
    <location>
        <begin position="833"/>
        <end position="860"/>
    </location>
</feature>
<evidence type="ECO:0000256" key="8">
    <source>
        <dbReference type="SAM" id="MobiDB-lite"/>
    </source>
</evidence>
<keyword evidence="3" id="KW-0540">Nuclease</keyword>
<organism evidence="11 12">
    <name type="scientific">Mycteria americana</name>
    <name type="common">Wood stork</name>
    <dbReference type="NCBI Taxonomy" id="33587"/>
    <lineage>
        <taxon>Eukaryota</taxon>
        <taxon>Metazoa</taxon>
        <taxon>Chordata</taxon>
        <taxon>Craniata</taxon>
        <taxon>Vertebrata</taxon>
        <taxon>Euteleostomi</taxon>
        <taxon>Archelosauria</taxon>
        <taxon>Archosauria</taxon>
        <taxon>Dinosauria</taxon>
        <taxon>Saurischia</taxon>
        <taxon>Theropoda</taxon>
        <taxon>Coelurosauria</taxon>
        <taxon>Aves</taxon>
        <taxon>Neognathae</taxon>
        <taxon>Neoaves</taxon>
        <taxon>Aequornithes</taxon>
        <taxon>Ciconiiformes</taxon>
        <taxon>Ciconiidae</taxon>
        <taxon>Mycteria</taxon>
    </lineage>
</organism>
<dbReference type="InterPro" id="IPR041588">
    <property type="entry name" value="Integrase_H2C2"/>
</dbReference>
<feature type="region of interest" description="Disordered" evidence="8">
    <location>
        <begin position="872"/>
        <end position="897"/>
    </location>
</feature>
<evidence type="ECO:0000259" key="10">
    <source>
        <dbReference type="PROSITE" id="PS50994"/>
    </source>
</evidence>
<dbReference type="Gene3D" id="2.30.30.850">
    <property type="match status" value="1"/>
</dbReference>
<evidence type="ECO:0000256" key="3">
    <source>
        <dbReference type="ARBA" id="ARBA00022722"/>
    </source>
</evidence>
<sequence length="1136" mass="126287">MAGYAVTTTDQVVEAKSLPKGTSAQRAEIVALVRALELAKGLRVNIWTDSKYAFGVVHAHGAIWKERGLLTAQGKGIKHADIILRLLEAVQLPSAVAIMHCKGHQKGNTDREVGNKLADYEARQAAEQGEILSLIPEKSLPLPESAEYDEKDQKLITDLEAKIGLSGWAVLKDNRIIIPFRLLWALTKTEHDKTHWGTEALYNSLTKQIVARNLFQTVKSVVDRCETCLKNNPKVENRVKFGSIGKGNVPGQNWQIDFSELPRKGGYRYLLVLTDTYSGWPEAFPCRTNKAREVTKVLLREIIPRFGVPEVISSDRGPHFVSQVVQQASKFLEINWKLHTAYRPQASGQVEKMNHMIKTQLSKICQETNLRWDQALPIALLRLRTKPRTKEKLREISLRRYLIALGKQLQEVNKLVVSTRAWGLDSPVHLFKPGDWVYVKNISGDPLEEKWSGPFQVLLTTYTAVKLEKHAAWIHYLRIKKAPTGPWKSQPTGPTSIRLTRKGVSEQLCGAQLPAGVKPRQRAGDAGRGARQTEGAVLVLGGSIHLSHFNLSSLIHLLVVLMFLSGLTLGYMSIYLEYSGPRILCIPDSKTQGVDLESPLVLSARGSRLPALLSQHQSSQVTMCLPGRWLKSCRISCSSLMDRDRRWAALGIAPPQVLRQTSKITELSEYHPHIAKGLDQFTDFGTAFLIPYAIHSLYRTSKFLVPIWLGSQPGLLDLDTQSAQELAPGHTSPQSCSLTPVAGTDLLTQQTHTELARTPLVPPLANSSRRNSAMVFTRQKAMPSALARVDVATQTELPQKHAATQVLGCRECLGLSLFTDGSRADSCVRCDQVDDLLCMVAELREEVERLRSIREAEKEIDWWCHALPPLRQEQEQQQPPVRTHDQGDPLSSPTRLKAVAQRRRVNGGESMLVAAGEGPPCPPCPHRYEALEVESQSMEDGDDSLSTPEVLPRSEERTSHINTTSTRKRRWVIVVGDSLLKGTEGLICQTDPPLREVCCLPGARVKDITRILPSLVRPSDYYPLLLFHVGGDEAATQSPRAIKRDFRALGRLVRDSGAQVIFSSLLPVVGSDTRGTETPNLLTHGSVAGVIATDLDFLTTGWPTQHRACWRLMGFIFLKGERESLLRNLWGSSTEL</sequence>
<proteinExistence type="predicted"/>
<dbReference type="GO" id="GO:0003676">
    <property type="term" value="F:nucleic acid binding"/>
    <property type="evidence" value="ECO:0007669"/>
    <property type="project" value="InterPro"/>
</dbReference>
<evidence type="ECO:0000256" key="2">
    <source>
        <dbReference type="ARBA" id="ARBA00022695"/>
    </source>
</evidence>
<dbReference type="CDD" id="cd09273">
    <property type="entry name" value="RNase_HI_RT_Bel"/>
    <property type="match status" value="1"/>
</dbReference>
<dbReference type="EMBL" id="JAUNZN010000018">
    <property type="protein sequence ID" value="KAK4811185.1"/>
    <property type="molecule type" value="Genomic_DNA"/>
</dbReference>
<evidence type="ECO:0000256" key="1">
    <source>
        <dbReference type="ARBA" id="ARBA00022679"/>
    </source>
</evidence>